<dbReference type="Gene3D" id="3.30.559.70">
    <property type="entry name" value="Choline/Carnitine o-acyltransferase, domain 2"/>
    <property type="match status" value="1"/>
</dbReference>
<evidence type="ECO:0000256" key="4">
    <source>
        <dbReference type="PIRSR" id="PIRSR600542-1"/>
    </source>
</evidence>
<dbReference type="Pfam" id="PF00755">
    <property type="entry name" value="Carn_acyltransf"/>
    <property type="match status" value="1"/>
</dbReference>
<dbReference type="GO" id="GO:0004092">
    <property type="term" value="F:carnitine O-acetyltransferase activity"/>
    <property type="evidence" value="ECO:0007669"/>
    <property type="project" value="TreeGrafter"/>
</dbReference>
<reference evidence="7 8" key="1">
    <citation type="journal article" date="2018" name="Genome Biol. Evol.">
        <title>Multiple Roots of Fruiting Body Formation in Amoebozoa.</title>
        <authorList>
            <person name="Hillmann F."/>
            <person name="Forbes G."/>
            <person name="Novohradska S."/>
            <person name="Ferling I."/>
            <person name="Riege K."/>
            <person name="Groth M."/>
            <person name="Westermann M."/>
            <person name="Marz M."/>
            <person name="Spaller T."/>
            <person name="Winckler T."/>
            <person name="Schaap P."/>
            <person name="Glockner G."/>
        </authorList>
    </citation>
    <scope>NUCLEOTIDE SEQUENCE [LARGE SCALE GENOMIC DNA]</scope>
    <source>
        <strain evidence="7 8">Jena</strain>
    </source>
</reference>
<dbReference type="SUPFAM" id="SSF52777">
    <property type="entry name" value="CoA-dependent acyltransferases"/>
    <property type="match status" value="2"/>
</dbReference>
<dbReference type="PANTHER" id="PTHR22589:SF29">
    <property type="entry name" value="MITOCHONDRIAL CARNITINE O-ACETYLTRANSFERASE-RELATED"/>
    <property type="match status" value="1"/>
</dbReference>
<comment type="caution">
    <text evidence="7">The sequence shown here is derived from an EMBL/GenBank/DDBJ whole genome shotgun (WGS) entry which is preliminary data.</text>
</comment>
<evidence type="ECO:0000256" key="1">
    <source>
        <dbReference type="ARBA" id="ARBA00005232"/>
    </source>
</evidence>
<evidence type="ECO:0000256" key="2">
    <source>
        <dbReference type="ARBA" id="ARBA00022679"/>
    </source>
</evidence>
<feature type="domain" description="Choline/carnitine acyltransferase" evidence="6">
    <location>
        <begin position="109"/>
        <end position="691"/>
    </location>
</feature>
<dbReference type="AlphaFoldDB" id="A0A2P6NLS0"/>
<protein>
    <submittedName>
        <fullName evidence="7">Choline/carnitine O-acetyltransferase</fullName>
    </submittedName>
</protein>
<organism evidence="7 8">
    <name type="scientific">Planoprotostelium fungivorum</name>
    <dbReference type="NCBI Taxonomy" id="1890364"/>
    <lineage>
        <taxon>Eukaryota</taxon>
        <taxon>Amoebozoa</taxon>
        <taxon>Evosea</taxon>
        <taxon>Variosea</taxon>
        <taxon>Cavosteliida</taxon>
        <taxon>Cavosteliaceae</taxon>
        <taxon>Planoprotostelium</taxon>
    </lineage>
</organism>
<dbReference type="GO" id="GO:0009437">
    <property type="term" value="P:carnitine metabolic process"/>
    <property type="evidence" value="ECO:0007669"/>
    <property type="project" value="TreeGrafter"/>
</dbReference>
<evidence type="ECO:0000256" key="3">
    <source>
        <dbReference type="ARBA" id="ARBA00023315"/>
    </source>
</evidence>
<evidence type="ECO:0000313" key="8">
    <source>
        <dbReference type="Proteomes" id="UP000241769"/>
    </source>
</evidence>
<dbReference type="InterPro" id="IPR023213">
    <property type="entry name" value="CAT-like_dom_sf"/>
</dbReference>
<keyword evidence="3" id="KW-0012">Acyltransferase</keyword>
<gene>
    <name evidence="7" type="ORF">PROFUN_07569</name>
</gene>
<dbReference type="OrthoDB" id="240216at2759"/>
<feature type="active site" description="Proton acceptor" evidence="4">
    <location>
        <position position="418"/>
    </location>
</feature>
<proteinExistence type="inferred from homology"/>
<evidence type="ECO:0000313" key="7">
    <source>
        <dbReference type="EMBL" id="PRP84915.1"/>
    </source>
</evidence>
<dbReference type="InParanoid" id="A0A2P6NLS0"/>
<sequence>MEYFRARSPPRSPPNATPTHEESEKDSPPSNSNGKINVLINRTRDSLRYWENQTVSLLKAYVPEKVAQRLEVRSVFGWTDVSSKEEELEDGDDQPKWRTFERQDSLPRLPVPDLRSTMTKYLKTVRPLLTDDEYKTTQEHVREFLENGDGERLQKLLMERDSAEPQHTSWLEGWWDDAYLFGRDSITINVNYFFVFEDEPHLQREVKCVQSHRAARLLRGALVFKKKLDEEKLEPDMERSTPLDMSQYPRVFCASRIPGKDRDHIITYTTYRPQGRSQNSKTTEYVEASPGHVIVIFRNQFYSLHVMEKGKIASAAEIEAGFEEIKRQILLVGDVCPPVGVLTAWNRTRWYHTREKMIQLDPANEESALMVVCLDDSAPTSHDETSRVMLHGPATNRWFDKHNLIVCANGNAGMVFEHSVGDGTSTLRLADEMYKYSRKADPKSPKTFRRAHEERLSFVLNEDIEDDIEAAFNHLRESILRNETSTLIFERYGGQLMKDNNMSPDAFAQLAIQLTYHRIFGRPGATYEAASTKKFLHGRTETVRSVSAESVAFCRAAEQPLHLSLDCGLPKQLSLLKDACVAHTNYMREAKEGRGVDRHLFGLQILADDLCNKNEMQRPGLFLDPAYKRSSHWVVSTSHCGSPSLSLFGFGPVVLDGFGVGYMIKNNSMSFNITCKETSGASSALFASMLESSLLYLQSVALAHPDKLKSPSASLHFTHPTSSTEFHYVKQLQHYR</sequence>
<dbReference type="InterPro" id="IPR042231">
    <property type="entry name" value="Cho/carn_acyl_trans_2"/>
</dbReference>
<feature type="region of interest" description="Disordered" evidence="5">
    <location>
        <begin position="1"/>
        <end position="36"/>
    </location>
</feature>
<dbReference type="InterPro" id="IPR039551">
    <property type="entry name" value="Cho/carn_acyl_trans"/>
</dbReference>
<dbReference type="PROSITE" id="PS00439">
    <property type="entry name" value="ACYLTRANSF_C_1"/>
    <property type="match status" value="1"/>
</dbReference>
<dbReference type="STRING" id="1890364.A0A2P6NLS0"/>
<name>A0A2P6NLS0_9EUKA</name>
<evidence type="ECO:0000259" key="6">
    <source>
        <dbReference type="Pfam" id="PF00755"/>
    </source>
</evidence>
<dbReference type="PANTHER" id="PTHR22589">
    <property type="entry name" value="CARNITINE O-ACYLTRANSFERASE"/>
    <property type="match status" value="1"/>
</dbReference>
<comment type="similarity">
    <text evidence="1">Belongs to the carnitine/choline acetyltransferase family.</text>
</comment>
<evidence type="ECO:0000256" key="5">
    <source>
        <dbReference type="SAM" id="MobiDB-lite"/>
    </source>
</evidence>
<dbReference type="Proteomes" id="UP000241769">
    <property type="component" value="Unassembled WGS sequence"/>
</dbReference>
<keyword evidence="2 7" id="KW-0808">Transferase</keyword>
<dbReference type="InterPro" id="IPR000542">
    <property type="entry name" value="Carn_acyl_trans"/>
</dbReference>
<keyword evidence="8" id="KW-1185">Reference proteome</keyword>
<dbReference type="EMBL" id="MDYQ01000054">
    <property type="protein sequence ID" value="PRP84915.1"/>
    <property type="molecule type" value="Genomic_DNA"/>
</dbReference>
<dbReference type="GO" id="GO:0005739">
    <property type="term" value="C:mitochondrion"/>
    <property type="evidence" value="ECO:0007669"/>
    <property type="project" value="TreeGrafter"/>
</dbReference>
<accession>A0A2P6NLS0</accession>
<dbReference type="Gene3D" id="3.30.559.10">
    <property type="entry name" value="Chloramphenicol acetyltransferase-like domain"/>
    <property type="match status" value="1"/>
</dbReference>